<sequence length="96" mass="11049">MALATTRFERMREHVKVISRYNYKQAIYAIRRDTTLTTGIAIYTRYNETIFWPIILKYAALIDLATLLPAKGPANRFTIAEKAATKKFMEDSAEVT</sequence>
<evidence type="ECO:0000313" key="1">
    <source>
        <dbReference type="EMBL" id="CDM32854.1"/>
    </source>
</evidence>
<protein>
    <submittedName>
        <fullName evidence="1">Genomic scaffold, ProqFM164S02</fullName>
    </submittedName>
</protein>
<dbReference type="Proteomes" id="UP000030686">
    <property type="component" value="Unassembled WGS sequence"/>
</dbReference>
<gene>
    <name evidence="1" type="ORF">PROQFM164_S02g003005</name>
</gene>
<dbReference type="OrthoDB" id="3531591at2759"/>
<dbReference type="EMBL" id="HG792016">
    <property type="protein sequence ID" value="CDM32854.1"/>
    <property type="molecule type" value="Genomic_DNA"/>
</dbReference>
<dbReference type="STRING" id="1365484.W6QFE2"/>
<name>W6QFE2_PENRF</name>
<dbReference type="OMA" id="RYNEPIF"/>
<keyword evidence="2" id="KW-1185">Reference proteome</keyword>
<proteinExistence type="predicted"/>
<organism evidence="1 2">
    <name type="scientific">Penicillium roqueforti (strain FM164)</name>
    <dbReference type="NCBI Taxonomy" id="1365484"/>
    <lineage>
        <taxon>Eukaryota</taxon>
        <taxon>Fungi</taxon>
        <taxon>Dikarya</taxon>
        <taxon>Ascomycota</taxon>
        <taxon>Pezizomycotina</taxon>
        <taxon>Eurotiomycetes</taxon>
        <taxon>Eurotiomycetidae</taxon>
        <taxon>Eurotiales</taxon>
        <taxon>Aspergillaceae</taxon>
        <taxon>Penicillium</taxon>
    </lineage>
</organism>
<evidence type="ECO:0000313" key="2">
    <source>
        <dbReference type="Proteomes" id="UP000030686"/>
    </source>
</evidence>
<reference evidence="1" key="1">
    <citation type="journal article" date="2014" name="Nat. Commun.">
        <title>Multiple recent horizontal transfers of a large genomic region in cheese making fungi.</title>
        <authorList>
            <person name="Cheeseman K."/>
            <person name="Ropars J."/>
            <person name="Renault P."/>
            <person name="Dupont J."/>
            <person name="Gouzy J."/>
            <person name="Branca A."/>
            <person name="Abraham A.L."/>
            <person name="Ceppi M."/>
            <person name="Conseiller E."/>
            <person name="Debuchy R."/>
            <person name="Malagnac F."/>
            <person name="Goarin A."/>
            <person name="Silar P."/>
            <person name="Lacoste S."/>
            <person name="Sallet E."/>
            <person name="Bensimon A."/>
            <person name="Giraud T."/>
            <person name="Brygoo Y."/>
        </authorList>
    </citation>
    <scope>NUCLEOTIDE SEQUENCE [LARGE SCALE GENOMIC DNA]</scope>
    <source>
        <strain evidence="1">FM164</strain>
    </source>
</reference>
<dbReference type="AlphaFoldDB" id="W6QFE2"/>
<accession>W6QFE2</accession>